<keyword evidence="8" id="KW-0645">Protease</keyword>
<dbReference type="GO" id="GO:0006508">
    <property type="term" value="P:proteolysis"/>
    <property type="evidence" value="ECO:0007669"/>
    <property type="project" value="UniProtKB-KW"/>
</dbReference>
<feature type="domain" description="NACHT" evidence="24">
    <location>
        <begin position="90"/>
        <end position="397"/>
    </location>
</feature>
<keyword evidence="14" id="KW-0391">Immunity</keyword>
<evidence type="ECO:0000256" key="20">
    <source>
        <dbReference type="ARBA" id="ARBA00029394"/>
    </source>
</evidence>
<evidence type="ECO:0000256" key="21">
    <source>
        <dbReference type="SAM" id="MobiDB-lite"/>
    </source>
</evidence>
<evidence type="ECO:0000256" key="12">
    <source>
        <dbReference type="ARBA" id="ARBA00022840"/>
    </source>
</evidence>
<evidence type="ECO:0000256" key="9">
    <source>
        <dbReference type="ARBA" id="ARBA00022737"/>
    </source>
</evidence>
<evidence type="ECO:0000256" key="14">
    <source>
        <dbReference type="ARBA" id="ARBA00022859"/>
    </source>
</evidence>
<dbReference type="GO" id="GO:0045087">
    <property type="term" value="P:innate immune response"/>
    <property type="evidence" value="ECO:0007669"/>
    <property type="project" value="UniProtKB-KW"/>
</dbReference>
<dbReference type="PROSITE" id="PS50209">
    <property type="entry name" value="CARD"/>
    <property type="match status" value="1"/>
</dbReference>
<protein>
    <recommendedName>
        <fullName evidence="28">NACHT, LRR and PYD domains-containing protein 1a-like</fullName>
    </recommendedName>
</protein>
<comment type="subcellular location">
    <subcellularLocation>
        <location evidence="1">Inflammasome</location>
    </subcellularLocation>
    <subcellularLocation>
        <location evidence="2">Nucleus</location>
    </subcellularLocation>
</comment>
<dbReference type="GO" id="GO:0005634">
    <property type="term" value="C:nucleus"/>
    <property type="evidence" value="ECO:0007669"/>
    <property type="project" value="UniProtKB-SubCell"/>
</dbReference>
<dbReference type="GO" id="GO:0008233">
    <property type="term" value="F:peptidase activity"/>
    <property type="evidence" value="ECO:0007669"/>
    <property type="project" value="UniProtKB-KW"/>
</dbReference>
<dbReference type="PANTHER" id="PTHR46985:SF3">
    <property type="entry name" value="NACHT, LRR AND PYD DOMAINS-CONTAINING PROTEIN 1"/>
    <property type="match status" value="1"/>
</dbReference>
<keyword evidence="12" id="KW-0067">ATP-binding</keyword>
<dbReference type="SUPFAM" id="SSF52047">
    <property type="entry name" value="RNI-like"/>
    <property type="match status" value="1"/>
</dbReference>
<proteinExistence type="inferred from homology"/>
<organism evidence="26 27">
    <name type="scientific">Myodes glareolus</name>
    <name type="common">Bank vole</name>
    <name type="synonym">Clethrionomys glareolus</name>
    <dbReference type="NCBI Taxonomy" id="447135"/>
    <lineage>
        <taxon>Eukaryota</taxon>
        <taxon>Metazoa</taxon>
        <taxon>Chordata</taxon>
        <taxon>Craniata</taxon>
        <taxon>Vertebrata</taxon>
        <taxon>Euteleostomi</taxon>
        <taxon>Mammalia</taxon>
        <taxon>Eutheria</taxon>
        <taxon>Euarchontoglires</taxon>
        <taxon>Glires</taxon>
        <taxon>Rodentia</taxon>
        <taxon>Myomorpha</taxon>
        <taxon>Muroidea</taxon>
        <taxon>Cricetidae</taxon>
        <taxon>Arvicolinae</taxon>
        <taxon>Myodes</taxon>
    </lineage>
</organism>
<dbReference type="GO" id="GO:0005524">
    <property type="term" value="F:ATP binding"/>
    <property type="evidence" value="ECO:0007669"/>
    <property type="project" value="UniProtKB-KW"/>
</dbReference>
<dbReference type="Pfam" id="PF23679">
    <property type="entry name" value="UPA-FIIND"/>
    <property type="match status" value="1"/>
</dbReference>
<dbReference type="Gene3D" id="3.80.10.10">
    <property type="entry name" value="Ribonuclease Inhibitor"/>
    <property type="match status" value="1"/>
</dbReference>
<comment type="caution">
    <text evidence="26">The sequence shown here is derived from an EMBL/GenBank/DDBJ whole genome shotgun (WGS) entry which is preliminary data.</text>
</comment>
<dbReference type="InterPro" id="IPR001315">
    <property type="entry name" value="CARD"/>
</dbReference>
<evidence type="ECO:0000256" key="1">
    <source>
        <dbReference type="ARBA" id="ARBA00004110"/>
    </source>
</evidence>
<dbReference type="Pfam" id="PF13516">
    <property type="entry name" value="LRR_6"/>
    <property type="match status" value="2"/>
</dbReference>
<dbReference type="InterPro" id="IPR033516">
    <property type="entry name" value="CARD8/ASC/NALP1_CARD"/>
</dbReference>
<dbReference type="InterPro" id="IPR007111">
    <property type="entry name" value="NACHT_NTPase"/>
</dbReference>
<dbReference type="Pfam" id="PF00619">
    <property type="entry name" value="CARD"/>
    <property type="match status" value="1"/>
</dbReference>
<keyword evidence="6" id="KW-1210">Necrosis</keyword>
<dbReference type="AlphaFoldDB" id="A0AAW0HRR7"/>
<evidence type="ECO:0000313" key="27">
    <source>
        <dbReference type="Proteomes" id="UP001488838"/>
    </source>
</evidence>
<evidence type="ECO:0000313" key="26">
    <source>
        <dbReference type="EMBL" id="KAK7804807.1"/>
    </source>
</evidence>
<dbReference type="InterPro" id="IPR025307">
    <property type="entry name" value="FIIND_dom"/>
</dbReference>
<keyword evidence="15" id="KW-0395">Inflammatory response</keyword>
<comment type="function">
    <text evidence="18">Constitutes the active part of the Nlrp1a inflammasome. In absence of pathogens and other damage-associated signals, interacts with the N-terminal part of Nlrp1a (NACHT, LRR and PYD domains-containing protein 1a, N-terminus), preventing activation of the Nlrp1a inflammasome. In response to pathogen-associated signals, the N-terminal part of Nlrp1a is degraded by the proteasome, releasing this form, which polymerizes to form the Nlrp1a inflammasome complex: the Nlrp1a inflammasome complex then directly recruits pro-caspase-1 (proCASP1) and promotes caspase-1 (CASP1) activation, leading to gasdermin-D (GSDMD) cleavage and subsequent pyroptosis.</text>
</comment>
<dbReference type="SUPFAM" id="SSF47986">
    <property type="entry name" value="DEATH domain"/>
    <property type="match status" value="2"/>
</dbReference>
<dbReference type="GO" id="GO:0012501">
    <property type="term" value="P:programmed cell death"/>
    <property type="evidence" value="ECO:0007669"/>
    <property type="project" value="UniProtKB-KW"/>
</dbReference>
<evidence type="ECO:0000256" key="15">
    <source>
        <dbReference type="ARBA" id="ARBA00023198"/>
    </source>
</evidence>
<keyword evidence="10" id="KW-0547">Nucleotide-binding</keyword>
<keyword evidence="17" id="KW-0539">Nucleus</keyword>
<keyword evidence="13" id="KW-0832">Ubl conjugation</keyword>
<dbReference type="SMART" id="SM01289">
    <property type="entry name" value="PYRIN"/>
    <property type="match status" value="1"/>
</dbReference>
<evidence type="ECO:0000256" key="8">
    <source>
        <dbReference type="ARBA" id="ARBA00022670"/>
    </source>
</evidence>
<dbReference type="InterPro" id="IPR001611">
    <property type="entry name" value="Leu-rich_rpt"/>
</dbReference>
<evidence type="ECO:0000256" key="13">
    <source>
        <dbReference type="ARBA" id="ARBA00022843"/>
    </source>
</evidence>
<dbReference type="Gene3D" id="3.40.50.300">
    <property type="entry name" value="P-loop containing nucleotide triphosphate hydrolases"/>
    <property type="match status" value="1"/>
</dbReference>
<comment type="subunit">
    <text evidence="19">Interacts with the C-terminal part of Nlrp1a (NACHT, LRR and PYD domains-containing protein 1a, C-terminus) in absence of pathogens and other damage-associated signals.</text>
</comment>
<evidence type="ECO:0000256" key="5">
    <source>
        <dbReference type="ARBA" id="ARBA00022588"/>
    </source>
</evidence>
<evidence type="ECO:0000256" key="6">
    <source>
        <dbReference type="ARBA" id="ARBA00022590"/>
    </source>
</evidence>
<feature type="region of interest" description="Disordered" evidence="21">
    <location>
        <begin position="714"/>
        <end position="736"/>
    </location>
</feature>
<dbReference type="CDD" id="cd08330">
    <property type="entry name" value="CARD_ASC_NALP1"/>
    <property type="match status" value="1"/>
</dbReference>
<evidence type="ECO:0000259" key="24">
    <source>
        <dbReference type="PROSITE" id="PS50837"/>
    </source>
</evidence>
<dbReference type="PROSITE" id="PS50837">
    <property type="entry name" value="NACHT"/>
    <property type="match status" value="1"/>
</dbReference>
<comment type="similarity">
    <text evidence="3">Belongs to the NLRP family.</text>
</comment>
<dbReference type="FunFam" id="1.10.533.10:FF:000013">
    <property type="entry name" value="Apoptosis-associated speck-like protein containing a CARD"/>
    <property type="match status" value="1"/>
</dbReference>
<dbReference type="InterPro" id="IPR027417">
    <property type="entry name" value="P-loop_NTPase"/>
</dbReference>
<evidence type="ECO:0000259" key="25">
    <source>
        <dbReference type="PROSITE" id="PS51830"/>
    </source>
</evidence>
<keyword evidence="27" id="KW-1185">Reference proteome</keyword>
<dbReference type="PROSITE" id="PS50824">
    <property type="entry name" value="DAPIN"/>
    <property type="match status" value="1"/>
</dbReference>
<dbReference type="Pfam" id="PF13553">
    <property type="entry name" value="FIIND"/>
    <property type="match status" value="1"/>
</dbReference>
<evidence type="ECO:0000256" key="19">
    <source>
        <dbReference type="ARBA" id="ARBA00024369"/>
    </source>
</evidence>
<dbReference type="PRINTS" id="PR00364">
    <property type="entry name" value="DISEASERSIST"/>
</dbReference>
<evidence type="ECO:0000256" key="10">
    <source>
        <dbReference type="ARBA" id="ARBA00022741"/>
    </source>
</evidence>
<dbReference type="PROSITE" id="PS51830">
    <property type="entry name" value="FIIND"/>
    <property type="match status" value="1"/>
</dbReference>
<gene>
    <name evidence="26" type="ORF">U0070_023073</name>
</gene>
<keyword evidence="16" id="KW-1271">Inflammasome</keyword>
<dbReference type="GO" id="GO:0061702">
    <property type="term" value="C:canonical inflammasome complex"/>
    <property type="evidence" value="ECO:0007669"/>
    <property type="project" value="UniProtKB-SubCell"/>
</dbReference>
<dbReference type="InterPro" id="IPR041075">
    <property type="entry name" value="NOD1/2_WH"/>
</dbReference>
<sequence>MSDRTQQRLTYFLEQMSKEELRNFQHQLLNQTTWPEASGTKVASGLVAQYGNHQAWNMALHIWKKMGMKQLINQAQQEKDLTLSSQKKPQLVILEGAAGIGKSTLARQVRKAWGEGQLYRDCFQHVFYFSCRELAQCKQLSLAELIEKYENVHKDLIEEILSHPKKLLFILDGIDEPAWVLQNPKFSRHWSQSQPVHTLLGSLLGKSLLPTASLLLTVRTTELHTLIPSLEQPRWVEVLGFSESGRKEYFYTYFAEEREAITAFTLVESNPVLLTLCLVPWVSWLVCTCLKQQMDQGEDLSLTSRTTTALCLKYLSQALPTQPLGPQLRGLCSLAAEGICRKKSLFSDKDLRKQKVPGSVISTFMNTGVLQKQPKSTNYSFAHQCLQEFFAAMSCVLSYEEEKDNCENFKTVEKLIEVYGRLDLVEAPAMRFLCGLLSDQAMDKMETIVTCWLPLERRWELLKRVLEEAHLQHSYSLGLLHCLYEIQDEDLLTQAMHNFQGTRVHVQTDMAQPGFQADVKQLVIQTDVELMVVTFCIKFCHQVKALQLDRGGQQGQALRVPRLILSRWTPITNASWQVFFSTLEFTGSLEELDLSGNPMSYSAVQSLCRMLRHAKCHLKTLWLVSCGITASSCEDLASMLSTNRSLTELDLQLNDLGEQGVRLLCEGLRNPACNLTILRLNSSSLNDQVMAELKALKAENPKLLIESTRKPRVKVSTPDLNKGETSAEPSPFKRRKQQTLQTLQTLQLEYASKIASLPVALLKLPHLLHSFPGNELTESLETEDGFWGSTGPVATEVVDRERNLYRVQFPMAGSYHWPSTGLRFVVTRAATIEIEFCAWSQFLGKTPLEQSHMVAGPLFDIKAEQGAVDAVYLPHFVALQGIQDTSKFQVAHFLKDGVVLETPAKVEPHCTVLKEPSFSTLGVMLKIIPVTRRFLPITSITLLYHQPHAEEHKFHLYLIPNDCTIRKAIDDEEMKFQFVRIHKPPPMGSLYVGSRYTVSGSGTMEITPKELELCYRSSTEAQLFSEIYVGSLQSGIRLEIKDKNADAVVWETVLKPGDLKPASNLVAAASTVARPSRHFVDQHREQLVARVTSVDPVLDRLHGQVLSEEQYEMVRAEATNQNKMRRLFSYSQSWDQASKSQFYQALKETHSYLILELWEVWARALGEWVS</sequence>
<dbReference type="InterPro" id="IPR004020">
    <property type="entry name" value="DAPIN"/>
</dbReference>
<dbReference type="PANTHER" id="PTHR46985">
    <property type="entry name" value="NACHT, LRR AND PYD DOMAINS-CONTAINING PROTEIN 1"/>
    <property type="match status" value="1"/>
</dbReference>
<feature type="domain" description="Pyrin" evidence="23">
    <location>
        <begin position="1"/>
        <end position="81"/>
    </location>
</feature>
<feature type="domain" description="FIIND" evidence="25">
    <location>
        <begin position="786"/>
        <end position="1068"/>
    </location>
</feature>
<dbReference type="Pfam" id="PF02758">
    <property type="entry name" value="PYRIN"/>
    <property type="match status" value="1"/>
</dbReference>
<dbReference type="Pfam" id="PF05729">
    <property type="entry name" value="NACHT"/>
    <property type="match status" value="1"/>
</dbReference>
<evidence type="ECO:0000256" key="11">
    <source>
        <dbReference type="ARBA" id="ARBA00022801"/>
    </source>
</evidence>
<evidence type="ECO:0000256" key="3">
    <source>
        <dbReference type="ARBA" id="ARBA00008665"/>
    </source>
</evidence>
<keyword evidence="4" id="KW-0963">Cytoplasm</keyword>
<evidence type="ECO:0000256" key="18">
    <source>
        <dbReference type="ARBA" id="ARBA00024315"/>
    </source>
</evidence>
<evidence type="ECO:0000256" key="4">
    <source>
        <dbReference type="ARBA" id="ARBA00022490"/>
    </source>
</evidence>
<keyword evidence="11" id="KW-0378">Hydrolase</keyword>
<evidence type="ECO:0008006" key="28">
    <source>
        <dbReference type="Google" id="ProtNLM"/>
    </source>
</evidence>
<dbReference type="Pfam" id="PF17776">
    <property type="entry name" value="NLRC4_HD2"/>
    <property type="match status" value="1"/>
</dbReference>
<comment type="function">
    <text evidence="20">Constitutes the precursor of the Nlrp1a inflammasome, which mediates autoproteolytic processing within the FIIND domain to generate the N-terminal and C-terminal parts, which are associated non-covalently in absence of pathogens and other damage-associated signals.</text>
</comment>
<evidence type="ECO:0000256" key="17">
    <source>
        <dbReference type="ARBA" id="ARBA00023242"/>
    </source>
</evidence>
<keyword evidence="5" id="KW-0399">Innate immunity</keyword>
<reference evidence="26 27" key="1">
    <citation type="journal article" date="2023" name="bioRxiv">
        <title>Conserved and derived expression patterns and positive selection on dental genes reveal complex evolutionary context of ever-growing rodent molars.</title>
        <authorList>
            <person name="Calamari Z.T."/>
            <person name="Song A."/>
            <person name="Cohen E."/>
            <person name="Akter M."/>
            <person name="Roy R.D."/>
            <person name="Hallikas O."/>
            <person name="Christensen M.M."/>
            <person name="Li P."/>
            <person name="Marangoni P."/>
            <person name="Jernvall J."/>
            <person name="Klein O.D."/>
        </authorList>
    </citation>
    <scope>NUCLEOTIDE SEQUENCE [LARGE SCALE GENOMIC DNA]</scope>
    <source>
        <strain evidence="26">V071</strain>
    </source>
</reference>
<dbReference type="Pfam" id="PF17779">
    <property type="entry name" value="WHD_NOD2"/>
    <property type="match status" value="1"/>
</dbReference>
<dbReference type="InterPro" id="IPR011029">
    <property type="entry name" value="DEATH-like_dom_sf"/>
</dbReference>
<dbReference type="EMBL" id="JBBHLL010000363">
    <property type="protein sequence ID" value="KAK7804807.1"/>
    <property type="molecule type" value="Genomic_DNA"/>
</dbReference>
<evidence type="ECO:0000259" key="23">
    <source>
        <dbReference type="PROSITE" id="PS50824"/>
    </source>
</evidence>
<evidence type="ECO:0000256" key="7">
    <source>
        <dbReference type="ARBA" id="ARBA00022614"/>
    </source>
</evidence>
<accession>A0AAW0HRR7</accession>
<keyword evidence="7" id="KW-0433">Leucine-rich repeat</keyword>
<dbReference type="InterPro" id="IPR051249">
    <property type="entry name" value="NLRP_Inflammasome"/>
</dbReference>
<keyword evidence="9" id="KW-0677">Repeat</keyword>
<dbReference type="Gene3D" id="1.10.533.10">
    <property type="entry name" value="Death Domain, Fas"/>
    <property type="match status" value="1"/>
</dbReference>
<dbReference type="GO" id="GO:0006954">
    <property type="term" value="P:inflammatory response"/>
    <property type="evidence" value="ECO:0007669"/>
    <property type="project" value="UniProtKB-KW"/>
</dbReference>
<dbReference type="InterPro" id="IPR041267">
    <property type="entry name" value="NLRP_HD2"/>
</dbReference>
<dbReference type="SMART" id="SM00368">
    <property type="entry name" value="LRR_RI"/>
    <property type="match status" value="3"/>
</dbReference>
<dbReference type="SUPFAM" id="SSF52540">
    <property type="entry name" value="P-loop containing nucleoside triphosphate hydrolases"/>
    <property type="match status" value="1"/>
</dbReference>
<dbReference type="Proteomes" id="UP001488838">
    <property type="component" value="Unassembled WGS sequence"/>
</dbReference>
<feature type="domain" description="CARD" evidence="22">
    <location>
        <begin position="1072"/>
        <end position="1161"/>
    </location>
</feature>
<dbReference type="GO" id="GO:0042981">
    <property type="term" value="P:regulation of apoptotic process"/>
    <property type="evidence" value="ECO:0007669"/>
    <property type="project" value="InterPro"/>
</dbReference>
<evidence type="ECO:0000256" key="2">
    <source>
        <dbReference type="ARBA" id="ARBA00004123"/>
    </source>
</evidence>
<evidence type="ECO:0000256" key="16">
    <source>
        <dbReference type="ARBA" id="ARBA00023233"/>
    </source>
</evidence>
<dbReference type="InterPro" id="IPR032675">
    <property type="entry name" value="LRR_dom_sf"/>
</dbReference>
<name>A0AAW0HRR7_MYOGA</name>
<evidence type="ECO:0000259" key="22">
    <source>
        <dbReference type="PROSITE" id="PS50209"/>
    </source>
</evidence>